<sequence>MFKRIFLISVGISALFLSGCATVLTAEETAPNIRTISTQDSMSLAVLDKRKYVVSEDKAADFEGIIRSGLGIPYTYGTPTKEAMSVYLSNRLSVGFDNHGIKLTVVETEPKMSVNSVVDNLVKNDLTSILIVLNEWKYDFHTFSDNSWYDMDVIVIDGLGNKKLVKNFKGENDVPDGGLISNEMQLIYKQRFENTFSDPEVVEALRH</sequence>
<protein>
    <recommendedName>
        <fullName evidence="4">Lipoprotein</fullName>
    </recommendedName>
</protein>
<reference evidence="3" key="1">
    <citation type="journal article" date="2005" name="Science">
        <title>Life at depth: Photobacterium profundum genome sequence and expression analysis.</title>
        <authorList>
            <person name="Vezzi A."/>
            <person name="Campanaro S."/>
            <person name="D'Angelo M."/>
            <person name="Simonato F."/>
            <person name="Vitulo N."/>
            <person name="Lauro F.M."/>
            <person name="Cestaro A."/>
            <person name="Malacrida G."/>
            <person name="Simionati B."/>
            <person name="Cannata N."/>
            <person name="Romualdi C."/>
            <person name="Bartlett D.H."/>
            <person name="Valle G."/>
        </authorList>
    </citation>
    <scope>NUCLEOTIDE SEQUENCE [LARGE SCALE GENOMIC DNA]</scope>
    <source>
        <strain evidence="3">ATCC BAA-1253 / SS9</strain>
    </source>
</reference>
<accession>Q6LRM0</accession>
<proteinExistence type="predicted"/>
<dbReference type="HOGENOM" id="CLU_1325329_0_0_6"/>
<evidence type="ECO:0000256" key="1">
    <source>
        <dbReference type="SAM" id="SignalP"/>
    </source>
</evidence>
<name>Q6LRM0_PHOPR</name>
<dbReference type="RefSeq" id="WP_011218369.1">
    <property type="nucleotide sequence ID" value="NC_006370.1"/>
</dbReference>
<dbReference type="Proteomes" id="UP000000593">
    <property type="component" value="Chromosome 1"/>
</dbReference>
<dbReference type="KEGG" id="ppr:PBPRA1645"/>
<dbReference type="eggNOG" id="COG4260">
    <property type="taxonomic scope" value="Bacteria"/>
</dbReference>
<dbReference type="STRING" id="298386.PBPRA1645"/>
<evidence type="ECO:0008006" key="4">
    <source>
        <dbReference type="Google" id="ProtNLM"/>
    </source>
</evidence>
<dbReference type="EMBL" id="CR378668">
    <property type="protein sequence ID" value="CAG20056.1"/>
    <property type="molecule type" value="Genomic_DNA"/>
</dbReference>
<keyword evidence="3" id="KW-1185">Reference proteome</keyword>
<dbReference type="AlphaFoldDB" id="Q6LRM0"/>
<feature type="chain" id="PRO_5004276277" description="Lipoprotein" evidence="1">
    <location>
        <begin position="27"/>
        <end position="207"/>
    </location>
</feature>
<feature type="signal peptide" evidence="1">
    <location>
        <begin position="1"/>
        <end position="26"/>
    </location>
</feature>
<evidence type="ECO:0000313" key="2">
    <source>
        <dbReference type="EMBL" id="CAG20056.1"/>
    </source>
</evidence>
<organism evidence="2 3">
    <name type="scientific">Photobacterium profundum (strain SS9)</name>
    <dbReference type="NCBI Taxonomy" id="298386"/>
    <lineage>
        <taxon>Bacteria</taxon>
        <taxon>Pseudomonadati</taxon>
        <taxon>Pseudomonadota</taxon>
        <taxon>Gammaproteobacteria</taxon>
        <taxon>Vibrionales</taxon>
        <taxon>Vibrionaceae</taxon>
        <taxon>Photobacterium</taxon>
    </lineage>
</organism>
<gene>
    <name evidence="2" type="ordered locus">PBPRA1645</name>
</gene>
<dbReference type="PROSITE" id="PS51257">
    <property type="entry name" value="PROKAR_LIPOPROTEIN"/>
    <property type="match status" value="1"/>
</dbReference>
<keyword evidence="1" id="KW-0732">Signal</keyword>
<evidence type="ECO:0000313" key="3">
    <source>
        <dbReference type="Proteomes" id="UP000000593"/>
    </source>
</evidence>